<sequence length="78" mass="9018">MNRRIVADKGMIWQDSKLLRHQLKEGIVGAASNTFSISKKMKHPYHQKLSLFAKDETVRSSSSYRILKRRRSKDIGTS</sequence>
<reference evidence="1 2" key="2">
    <citation type="submission" date="2018-11" db="EMBL/GenBank/DDBJ databases">
        <authorList>
            <consortium name="Pathogen Informatics"/>
        </authorList>
    </citation>
    <scope>NUCLEOTIDE SEQUENCE [LARGE SCALE GENOMIC DNA]</scope>
</reference>
<dbReference type="AlphaFoldDB" id="A0A183IT71"/>
<keyword evidence="2" id="KW-1185">Reference proteome</keyword>
<dbReference type="EMBL" id="UZAM01010072">
    <property type="protein sequence ID" value="VDP10892.1"/>
    <property type="molecule type" value="Genomic_DNA"/>
</dbReference>
<dbReference type="Proteomes" id="UP000270296">
    <property type="component" value="Unassembled WGS sequence"/>
</dbReference>
<gene>
    <name evidence="1" type="ORF">SBAD_LOCUS6818</name>
</gene>
<dbReference type="WBParaSite" id="SBAD_0000708101-mRNA-1">
    <property type="protein sequence ID" value="SBAD_0000708101-mRNA-1"/>
    <property type="gene ID" value="SBAD_0000708101"/>
</dbReference>
<protein>
    <submittedName>
        <fullName evidence="3">Transposase</fullName>
    </submittedName>
</protein>
<organism evidence="3">
    <name type="scientific">Soboliphyme baturini</name>
    <dbReference type="NCBI Taxonomy" id="241478"/>
    <lineage>
        <taxon>Eukaryota</taxon>
        <taxon>Metazoa</taxon>
        <taxon>Ecdysozoa</taxon>
        <taxon>Nematoda</taxon>
        <taxon>Enoplea</taxon>
        <taxon>Dorylaimia</taxon>
        <taxon>Dioctophymatida</taxon>
        <taxon>Dioctophymatoidea</taxon>
        <taxon>Soboliphymatidae</taxon>
        <taxon>Soboliphyme</taxon>
    </lineage>
</organism>
<proteinExistence type="predicted"/>
<evidence type="ECO:0000313" key="2">
    <source>
        <dbReference type="Proteomes" id="UP000270296"/>
    </source>
</evidence>
<reference evidence="3" key="1">
    <citation type="submission" date="2016-06" db="UniProtKB">
        <authorList>
            <consortium name="WormBaseParasite"/>
        </authorList>
    </citation>
    <scope>IDENTIFICATION</scope>
</reference>
<evidence type="ECO:0000313" key="1">
    <source>
        <dbReference type="EMBL" id="VDP10892.1"/>
    </source>
</evidence>
<evidence type="ECO:0000313" key="3">
    <source>
        <dbReference type="WBParaSite" id="SBAD_0000708101-mRNA-1"/>
    </source>
</evidence>
<name>A0A183IT71_9BILA</name>
<accession>A0A183IT71</accession>